<evidence type="ECO:0008006" key="3">
    <source>
        <dbReference type="Google" id="ProtNLM"/>
    </source>
</evidence>
<dbReference type="Proteomes" id="UP000294841">
    <property type="component" value="Unassembled WGS sequence"/>
</dbReference>
<sequence length="47" mass="5115">MKLNFTLIILMSVLLSACGWEGGGLNLPEIIIVGIIQKKYLLKSGLI</sequence>
<name>A0A4R2MVU6_9PAST</name>
<organism evidence="1 2">
    <name type="scientific">Bisgaardia hudsonensis</name>
    <dbReference type="NCBI Taxonomy" id="109472"/>
    <lineage>
        <taxon>Bacteria</taxon>
        <taxon>Pseudomonadati</taxon>
        <taxon>Pseudomonadota</taxon>
        <taxon>Gammaproteobacteria</taxon>
        <taxon>Pasteurellales</taxon>
        <taxon>Pasteurellaceae</taxon>
        <taxon>Bisgaardia</taxon>
    </lineage>
</organism>
<keyword evidence="2" id="KW-1185">Reference proteome</keyword>
<gene>
    <name evidence="1" type="ORF">EV697_1193</name>
</gene>
<dbReference type="PROSITE" id="PS51257">
    <property type="entry name" value="PROKAR_LIPOPROTEIN"/>
    <property type="match status" value="1"/>
</dbReference>
<reference evidence="1 2" key="1">
    <citation type="submission" date="2019-03" db="EMBL/GenBank/DDBJ databases">
        <title>Genomic Encyclopedia of Type Strains, Phase IV (KMG-IV): sequencing the most valuable type-strain genomes for metagenomic binning, comparative biology and taxonomic classification.</title>
        <authorList>
            <person name="Goeker M."/>
        </authorList>
    </citation>
    <scope>NUCLEOTIDE SEQUENCE [LARGE SCALE GENOMIC DNA]</scope>
    <source>
        <strain evidence="1 2">DSM 28231</strain>
    </source>
</reference>
<dbReference type="AlphaFoldDB" id="A0A4R2MVU6"/>
<protein>
    <recommendedName>
        <fullName evidence="3">Lipoprotein</fullName>
    </recommendedName>
</protein>
<proteinExistence type="predicted"/>
<evidence type="ECO:0000313" key="1">
    <source>
        <dbReference type="EMBL" id="TCP10708.1"/>
    </source>
</evidence>
<evidence type="ECO:0000313" key="2">
    <source>
        <dbReference type="Proteomes" id="UP000294841"/>
    </source>
</evidence>
<comment type="caution">
    <text evidence="1">The sequence shown here is derived from an EMBL/GenBank/DDBJ whole genome shotgun (WGS) entry which is preliminary data.</text>
</comment>
<dbReference type="EMBL" id="SLXI01000019">
    <property type="protein sequence ID" value="TCP10708.1"/>
    <property type="molecule type" value="Genomic_DNA"/>
</dbReference>
<accession>A0A4R2MVU6</accession>
<dbReference type="RefSeq" id="WP_165906489.1">
    <property type="nucleotide sequence ID" value="NZ_CP016605.1"/>
</dbReference>